<dbReference type="EMBL" id="JBHTAG010000004">
    <property type="protein sequence ID" value="MFC7099038.1"/>
    <property type="molecule type" value="Genomic_DNA"/>
</dbReference>
<protein>
    <submittedName>
        <fullName evidence="1">Uncharacterized protein</fullName>
    </submittedName>
</protein>
<comment type="caution">
    <text evidence="1">The sequence shown here is derived from an EMBL/GenBank/DDBJ whole genome shotgun (WGS) entry which is preliminary data.</text>
</comment>
<gene>
    <name evidence="1" type="ORF">ACFQKD_17155</name>
</gene>
<organism evidence="1 2">
    <name type="scientific">Halobaculum marinum</name>
    <dbReference type="NCBI Taxonomy" id="3031996"/>
    <lineage>
        <taxon>Archaea</taxon>
        <taxon>Methanobacteriati</taxon>
        <taxon>Methanobacteriota</taxon>
        <taxon>Stenosarchaea group</taxon>
        <taxon>Halobacteria</taxon>
        <taxon>Halobacteriales</taxon>
        <taxon>Haloferacaceae</taxon>
        <taxon>Halobaculum</taxon>
    </lineage>
</organism>
<evidence type="ECO:0000313" key="2">
    <source>
        <dbReference type="Proteomes" id="UP001596388"/>
    </source>
</evidence>
<dbReference type="AlphaFoldDB" id="A0ABD5X397"/>
<dbReference type="RefSeq" id="WP_390219628.1">
    <property type="nucleotide sequence ID" value="NZ_JBHTAG010000004.1"/>
</dbReference>
<accession>A0ABD5X397</accession>
<keyword evidence="2" id="KW-1185">Reference proteome</keyword>
<dbReference type="Proteomes" id="UP001596388">
    <property type="component" value="Unassembled WGS sequence"/>
</dbReference>
<name>A0ABD5X397_9EURY</name>
<evidence type="ECO:0000313" key="1">
    <source>
        <dbReference type="EMBL" id="MFC7099038.1"/>
    </source>
</evidence>
<reference evidence="1 2" key="1">
    <citation type="journal article" date="2019" name="Int. J. Syst. Evol. Microbiol.">
        <title>The Global Catalogue of Microorganisms (GCM) 10K type strain sequencing project: providing services to taxonomists for standard genome sequencing and annotation.</title>
        <authorList>
            <consortium name="The Broad Institute Genomics Platform"/>
            <consortium name="The Broad Institute Genome Sequencing Center for Infectious Disease"/>
            <person name="Wu L."/>
            <person name="Ma J."/>
        </authorList>
    </citation>
    <scope>NUCLEOTIDE SEQUENCE [LARGE SCALE GENOMIC DNA]</scope>
    <source>
        <strain evidence="1 2">DT55</strain>
    </source>
</reference>
<proteinExistence type="predicted"/>
<sequence>MCCGSAIGVYDRAAFATVGGTVKEIGDLPRSELRRIDEASRGEDHVLAEKLVDEDRDELRAQAGG</sequence>